<evidence type="ECO:0008006" key="3">
    <source>
        <dbReference type="Google" id="ProtNLM"/>
    </source>
</evidence>
<dbReference type="AlphaFoldDB" id="A0AAX2RHI7"/>
<protein>
    <recommendedName>
        <fullName evidence="3">YcaO domain-containing protein</fullName>
    </recommendedName>
</protein>
<sequence length="227" mass="24372">MSQDPNVVPPLSKAIALVKWKHLFDREIGGAARSSSELIAGLVRAGATEDSLKRFWQETKHLAWPASGGVSPWETASAIGFALEAESNAGANALGSEYVPLLRVALAAKKAESRSISEATDERFADAIIGNRPERFDALEIQGVREFVDSSNPDASFCEVDNESPQFFSVYVHYRTGGVECVGDHGSHELAAAYANALSEAHGWPIYDYVAPAENAANSPAPARLRT</sequence>
<dbReference type="RefSeq" id="WP_134256799.1">
    <property type="nucleotide sequence ID" value="NZ_SNSG01000032.1"/>
</dbReference>
<evidence type="ECO:0000313" key="2">
    <source>
        <dbReference type="Proteomes" id="UP000298234"/>
    </source>
</evidence>
<dbReference type="Proteomes" id="UP000298234">
    <property type="component" value="Unassembled WGS sequence"/>
</dbReference>
<name>A0AAX2RHI7_BURCE</name>
<reference evidence="1 2" key="1">
    <citation type="submission" date="2019-03" db="EMBL/GenBank/DDBJ databases">
        <title>Burkholderia cepacia outbreak.</title>
        <authorList>
            <person name="Farzana R."/>
            <person name="Walsh T.R."/>
        </authorList>
    </citation>
    <scope>NUCLEOTIDE SEQUENCE [LARGE SCALE GENOMIC DNA]</scope>
    <source>
        <strain evidence="2">d13</strain>
    </source>
</reference>
<dbReference type="EMBL" id="SNSQ01000035">
    <property type="protein sequence ID" value="TEU41581.1"/>
    <property type="molecule type" value="Genomic_DNA"/>
</dbReference>
<organism evidence="1 2">
    <name type="scientific">Burkholderia cepacia</name>
    <name type="common">Pseudomonas cepacia</name>
    <dbReference type="NCBI Taxonomy" id="292"/>
    <lineage>
        <taxon>Bacteria</taxon>
        <taxon>Pseudomonadati</taxon>
        <taxon>Pseudomonadota</taxon>
        <taxon>Betaproteobacteria</taxon>
        <taxon>Burkholderiales</taxon>
        <taxon>Burkholderiaceae</taxon>
        <taxon>Burkholderia</taxon>
        <taxon>Burkholderia cepacia complex</taxon>
    </lineage>
</organism>
<comment type="caution">
    <text evidence="1">The sequence shown here is derived from an EMBL/GenBank/DDBJ whole genome shotgun (WGS) entry which is preliminary data.</text>
</comment>
<accession>A0AAX2RHI7</accession>
<evidence type="ECO:0000313" key="1">
    <source>
        <dbReference type="EMBL" id="TEU41581.1"/>
    </source>
</evidence>
<gene>
    <name evidence="1" type="ORF">E3D37_26545</name>
</gene>
<proteinExistence type="predicted"/>